<feature type="transmembrane region" description="Helical" evidence="1">
    <location>
        <begin position="86"/>
        <end position="110"/>
    </location>
</feature>
<dbReference type="InterPro" id="IPR043128">
    <property type="entry name" value="Rev_trsase/Diguanyl_cyclase"/>
</dbReference>
<feature type="transmembrane region" description="Helical" evidence="1">
    <location>
        <begin position="35"/>
        <end position="56"/>
    </location>
</feature>
<keyword evidence="1" id="KW-0812">Transmembrane</keyword>
<evidence type="ECO:0000259" key="2">
    <source>
        <dbReference type="PROSITE" id="PS50883"/>
    </source>
</evidence>
<evidence type="ECO:0000256" key="1">
    <source>
        <dbReference type="SAM" id="Phobius"/>
    </source>
</evidence>
<organism evidence="4 5">
    <name type="scientific">Kineosporia mesophila</name>
    <dbReference type="NCBI Taxonomy" id="566012"/>
    <lineage>
        <taxon>Bacteria</taxon>
        <taxon>Bacillati</taxon>
        <taxon>Actinomycetota</taxon>
        <taxon>Actinomycetes</taxon>
        <taxon>Kineosporiales</taxon>
        <taxon>Kineosporiaceae</taxon>
        <taxon>Kineosporia</taxon>
    </lineage>
</organism>
<feature type="transmembrane region" description="Helical" evidence="1">
    <location>
        <begin position="249"/>
        <end position="268"/>
    </location>
</feature>
<gene>
    <name evidence="4" type="ORF">GCM10022223_15200</name>
</gene>
<dbReference type="CDD" id="cd01948">
    <property type="entry name" value="EAL"/>
    <property type="match status" value="1"/>
</dbReference>
<feature type="transmembrane region" description="Helical" evidence="1">
    <location>
        <begin position="12"/>
        <end position="29"/>
    </location>
</feature>
<feature type="transmembrane region" description="Helical" evidence="1">
    <location>
        <begin position="182"/>
        <end position="202"/>
    </location>
</feature>
<keyword evidence="1" id="KW-1133">Transmembrane helix</keyword>
<feature type="transmembrane region" description="Helical" evidence="1">
    <location>
        <begin position="63"/>
        <end position="80"/>
    </location>
</feature>
<dbReference type="RefSeq" id="WP_231486266.1">
    <property type="nucleotide sequence ID" value="NZ_BAAAZO010000002.1"/>
</dbReference>
<dbReference type="SMART" id="SM00052">
    <property type="entry name" value="EAL"/>
    <property type="match status" value="1"/>
</dbReference>
<dbReference type="InterPro" id="IPR029787">
    <property type="entry name" value="Nucleotide_cyclase"/>
</dbReference>
<accession>A0ABP6Z764</accession>
<dbReference type="SUPFAM" id="SSF55073">
    <property type="entry name" value="Nucleotide cyclase"/>
    <property type="match status" value="1"/>
</dbReference>
<dbReference type="CDD" id="cd01949">
    <property type="entry name" value="GGDEF"/>
    <property type="match status" value="1"/>
</dbReference>
<dbReference type="NCBIfam" id="TIGR00254">
    <property type="entry name" value="GGDEF"/>
    <property type="match status" value="1"/>
</dbReference>
<feature type="domain" description="EAL" evidence="2">
    <location>
        <begin position="469"/>
        <end position="726"/>
    </location>
</feature>
<dbReference type="InterPro" id="IPR035919">
    <property type="entry name" value="EAL_sf"/>
</dbReference>
<feature type="domain" description="GGDEF" evidence="3">
    <location>
        <begin position="332"/>
        <end position="460"/>
    </location>
</feature>
<evidence type="ECO:0000259" key="3">
    <source>
        <dbReference type="PROSITE" id="PS50887"/>
    </source>
</evidence>
<dbReference type="Pfam" id="PF00563">
    <property type="entry name" value="EAL"/>
    <property type="match status" value="1"/>
</dbReference>
<feature type="transmembrane region" description="Helical" evidence="1">
    <location>
        <begin position="122"/>
        <end position="141"/>
    </location>
</feature>
<dbReference type="PANTHER" id="PTHR33121:SF79">
    <property type="entry name" value="CYCLIC DI-GMP PHOSPHODIESTERASE PDED-RELATED"/>
    <property type="match status" value="1"/>
</dbReference>
<dbReference type="Pfam" id="PF00990">
    <property type="entry name" value="GGDEF"/>
    <property type="match status" value="1"/>
</dbReference>
<feature type="transmembrane region" description="Helical" evidence="1">
    <location>
        <begin position="214"/>
        <end position="237"/>
    </location>
</feature>
<dbReference type="InterPro" id="IPR050706">
    <property type="entry name" value="Cyclic-di-GMP_PDE-like"/>
</dbReference>
<keyword evidence="1" id="KW-0472">Membrane</keyword>
<dbReference type="EMBL" id="BAAAZO010000002">
    <property type="protein sequence ID" value="GAA3600541.1"/>
    <property type="molecule type" value="Genomic_DNA"/>
</dbReference>
<dbReference type="Gene3D" id="3.20.20.450">
    <property type="entry name" value="EAL domain"/>
    <property type="match status" value="1"/>
</dbReference>
<dbReference type="PROSITE" id="PS50883">
    <property type="entry name" value="EAL"/>
    <property type="match status" value="1"/>
</dbReference>
<feature type="transmembrane region" description="Helical" evidence="1">
    <location>
        <begin position="153"/>
        <end position="170"/>
    </location>
</feature>
<evidence type="ECO:0000313" key="4">
    <source>
        <dbReference type="EMBL" id="GAA3600541.1"/>
    </source>
</evidence>
<dbReference type="SUPFAM" id="SSF141868">
    <property type="entry name" value="EAL domain-like"/>
    <property type="match status" value="1"/>
</dbReference>
<dbReference type="Proteomes" id="UP001501074">
    <property type="component" value="Unassembled WGS sequence"/>
</dbReference>
<protein>
    <recommendedName>
        <fullName evidence="6">Diguanylate cyclase/phosphodiesterase</fullName>
    </recommendedName>
</protein>
<evidence type="ECO:0000313" key="5">
    <source>
        <dbReference type="Proteomes" id="UP001501074"/>
    </source>
</evidence>
<comment type="caution">
    <text evidence="4">The sequence shown here is derived from an EMBL/GenBank/DDBJ whole genome shotgun (WGS) entry which is preliminary data.</text>
</comment>
<evidence type="ECO:0008006" key="6">
    <source>
        <dbReference type="Google" id="ProtNLM"/>
    </source>
</evidence>
<dbReference type="InterPro" id="IPR001633">
    <property type="entry name" value="EAL_dom"/>
</dbReference>
<name>A0ABP6Z764_9ACTN</name>
<dbReference type="PANTHER" id="PTHR33121">
    <property type="entry name" value="CYCLIC DI-GMP PHOSPHODIESTERASE PDEF"/>
    <property type="match status" value="1"/>
</dbReference>
<sequence length="738" mass="78084">MTSSRAVPGARVAWLLLAAAVLVAVLMTVEENLRSAGTVVAGVAGIAMIVLGVWRYRPTAPSWSWLAVTLTFWTVGALVVHRQGQVTTTVAVCVWAGQAVAAGVVLHAVLSGPRQTVRSLAAGLDLAIIAVVLVLVAAQIIRAGTGEGSNPTTVLVASVDVVLLGMLVRFSVARRGLGPSSLLLLAAAFVAIVYDLSSALQGRRMSLPGEASQALGALMPLLFGTAALHPSMTWAFGAETFARRRRPSTALLGLLPLVLVPPAVGWVAEVGGARSLPAWSVPAAGAVIAGLCLLRGSDALRSSEHLAEHDPLTDLANRRGLARAFDEAPTAAGFSLLLIDVDEFKQVNDTHGHDIGDALLLRLRDRLLLATGPEGLAARLGGDEFVVLTRTDQAAAVAERFLHTLQDPFVVGGLVLRTGASVGIADAQAGTTLADLLTHADVAMYAAKAAGGMQALAFQTDMRIEVARRFTLTSQIRQLLGNENPDVGRLEICYQPLVDLRSGEVVGAEALVRWLHPEMGLLAPDAFLGLVSSNRLDAELDSAVLRDVLTQMARWRDQGLRVLPISVNLTRDSLDDPRLADQVLAALSSLELPASLLHLEITEHHQLSADTPAERTLQVLDAAGVQIYLDDYGTGYTSLEYLHRFPIRMLKLDRSVVTSLDGGQVQLVAAVNAMAVTLDLEILAEGIETQEQREQLLALGIRYGQGYLFSHPLPVADFAKSVLTTADSAGADRIVPAG</sequence>
<dbReference type="InterPro" id="IPR000160">
    <property type="entry name" value="GGDEF_dom"/>
</dbReference>
<dbReference type="SMART" id="SM00267">
    <property type="entry name" value="GGDEF"/>
    <property type="match status" value="1"/>
</dbReference>
<dbReference type="PROSITE" id="PS50887">
    <property type="entry name" value="GGDEF"/>
    <property type="match status" value="1"/>
</dbReference>
<reference evidence="5" key="1">
    <citation type="journal article" date="2019" name="Int. J. Syst. Evol. Microbiol.">
        <title>The Global Catalogue of Microorganisms (GCM) 10K type strain sequencing project: providing services to taxonomists for standard genome sequencing and annotation.</title>
        <authorList>
            <consortium name="The Broad Institute Genomics Platform"/>
            <consortium name="The Broad Institute Genome Sequencing Center for Infectious Disease"/>
            <person name="Wu L."/>
            <person name="Ma J."/>
        </authorList>
    </citation>
    <scope>NUCLEOTIDE SEQUENCE [LARGE SCALE GENOMIC DNA]</scope>
    <source>
        <strain evidence="5">JCM 16902</strain>
    </source>
</reference>
<keyword evidence="5" id="KW-1185">Reference proteome</keyword>
<proteinExistence type="predicted"/>
<dbReference type="Gene3D" id="3.30.70.270">
    <property type="match status" value="1"/>
</dbReference>